<protein>
    <submittedName>
        <fullName evidence="1">Uncharacterized protein</fullName>
    </submittedName>
</protein>
<sequence>MKNERVVSLETTAHSLDTRVGSPEAKVDNLEIKVISMETKVDTLDRKFNARFVELKNWGDVWARTMKETMDEMKVS</sequence>
<accession>A0ABR3GAE2</accession>
<reference evidence="1 2" key="1">
    <citation type="submission" date="2024-02" db="EMBL/GenBank/DDBJ databases">
        <title>Discinaceae phylogenomics.</title>
        <authorList>
            <person name="Dirks A.C."/>
            <person name="James T.Y."/>
        </authorList>
    </citation>
    <scope>NUCLEOTIDE SEQUENCE [LARGE SCALE GENOMIC DNA]</scope>
    <source>
        <strain evidence="1 2">ACD0624</strain>
    </source>
</reference>
<dbReference type="EMBL" id="JBBBZM010000151">
    <property type="protein sequence ID" value="KAL0632783.1"/>
    <property type="molecule type" value="Genomic_DNA"/>
</dbReference>
<comment type="caution">
    <text evidence="1">The sequence shown here is derived from an EMBL/GenBank/DDBJ whole genome shotgun (WGS) entry which is preliminary data.</text>
</comment>
<evidence type="ECO:0000313" key="2">
    <source>
        <dbReference type="Proteomes" id="UP001447188"/>
    </source>
</evidence>
<organism evidence="1 2">
    <name type="scientific">Discina gigas</name>
    <dbReference type="NCBI Taxonomy" id="1032678"/>
    <lineage>
        <taxon>Eukaryota</taxon>
        <taxon>Fungi</taxon>
        <taxon>Dikarya</taxon>
        <taxon>Ascomycota</taxon>
        <taxon>Pezizomycotina</taxon>
        <taxon>Pezizomycetes</taxon>
        <taxon>Pezizales</taxon>
        <taxon>Discinaceae</taxon>
        <taxon>Discina</taxon>
    </lineage>
</organism>
<dbReference type="Gene3D" id="1.20.5.170">
    <property type="match status" value="1"/>
</dbReference>
<gene>
    <name evidence="1" type="ORF">Q9L58_008333</name>
</gene>
<evidence type="ECO:0000313" key="1">
    <source>
        <dbReference type="EMBL" id="KAL0632783.1"/>
    </source>
</evidence>
<name>A0ABR3GAE2_9PEZI</name>
<proteinExistence type="predicted"/>
<dbReference type="Proteomes" id="UP001447188">
    <property type="component" value="Unassembled WGS sequence"/>
</dbReference>
<keyword evidence="2" id="KW-1185">Reference proteome</keyword>